<evidence type="ECO:0000313" key="8">
    <source>
        <dbReference type="Proteomes" id="UP000070544"/>
    </source>
</evidence>
<feature type="chain" id="PRO_5007296492" evidence="5">
    <location>
        <begin position="19"/>
        <end position="444"/>
    </location>
</feature>
<gene>
    <name evidence="7" type="ORF">M427DRAFT_40775</name>
</gene>
<sequence>MRSLAAIAVLALAGFSWAAQTQPPTWDPANVPACESMKVSFASLNPSDLAVTRSQFTGQTFVNEEETNNVALNNGNLEIKITKGGLNTFNRSQGVGATVTWNRMFKTGRVCIRAKAAKGGGIVTAFFTIAKDLPQGDEIDVEWVGKDMARVQSAYYKGGVADYCNGGYHEIPGGDASADFHEYCIERCNDWFAWYVDGQNRRTVYRTDNCDANWLGADQILVVGELWDGGSGNPGTALWSGGPTDWSDPNNPNYKMTISDFSAQCGCDGFTKPPQPDFNTIACENLPGDVDPFTGGDLPPKPVVPVPGPGCWLPTWHYKNLTCHAVPNWTAPDTAVCDHGTRFYNSNASVPNPVPYTPLTSYSMLSTATPLPGSGAPSSNASKTGASVSSTTGSSSATPAAGAGSQGTVTTKGGGVARLSAMGRTHCFLAKVLAALTFLLVLII</sequence>
<protein>
    <submittedName>
        <fullName evidence="7">Glycoside hydrolase family 16 protein</fullName>
    </submittedName>
</protein>
<proteinExistence type="predicted"/>
<dbReference type="PROSITE" id="PS51762">
    <property type="entry name" value="GH16_2"/>
    <property type="match status" value="1"/>
</dbReference>
<dbReference type="Pfam" id="PF00722">
    <property type="entry name" value="Glyco_hydro_16"/>
    <property type="match status" value="1"/>
</dbReference>
<feature type="region of interest" description="Disordered" evidence="4">
    <location>
        <begin position="370"/>
        <end position="409"/>
    </location>
</feature>
<evidence type="ECO:0000256" key="4">
    <source>
        <dbReference type="SAM" id="MobiDB-lite"/>
    </source>
</evidence>
<evidence type="ECO:0000256" key="2">
    <source>
        <dbReference type="ARBA" id="ARBA00022801"/>
    </source>
</evidence>
<dbReference type="GO" id="GO:0005975">
    <property type="term" value="P:carbohydrate metabolic process"/>
    <property type="evidence" value="ECO:0007669"/>
    <property type="project" value="InterPro"/>
</dbReference>
<reference evidence="7 8" key="1">
    <citation type="journal article" date="2015" name="Genome Biol. Evol.">
        <title>Phylogenomic analyses indicate that early fungi evolved digesting cell walls of algal ancestors of land plants.</title>
        <authorList>
            <person name="Chang Y."/>
            <person name="Wang S."/>
            <person name="Sekimoto S."/>
            <person name="Aerts A.L."/>
            <person name="Choi C."/>
            <person name="Clum A."/>
            <person name="LaButti K.M."/>
            <person name="Lindquist E.A."/>
            <person name="Yee Ngan C."/>
            <person name="Ohm R.A."/>
            <person name="Salamov A.A."/>
            <person name="Grigoriev I.V."/>
            <person name="Spatafora J.W."/>
            <person name="Berbee M.L."/>
        </authorList>
    </citation>
    <scope>NUCLEOTIDE SEQUENCE [LARGE SCALE GENOMIC DNA]</scope>
    <source>
        <strain evidence="7 8">JEL478</strain>
    </source>
</reference>
<dbReference type="SUPFAM" id="SSF49899">
    <property type="entry name" value="Concanavalin A-like lectins/glucanases"/>
    <property type="match status" value="1"/>
</dbReference>
<dbReference type="Proteomes" id="UP000070544">
    <property type="component" value="Unassembled WGS sequence"/>
</dbReference>
<feature type="signal peptide" evidence="5">
    <location>
        <begin position="1"/>
        <end position="18"/>
    </location>
</feature>
<evidence type="ECO:0000256" key="3">
    <source>
        <dbReference type="ARBA" id="ARBA00023295"/>
    </source>
</evidence>
<dbReference type="GO" id="GO:0004553">
    <property type="term" value="F:hydrolase activity, hydrolyzing O-glycosyl compounds"/>
    <property type="evidence" value="ECO:0007669"/>
    <property type="project" value="InterPro"/>
</dbReference>
<keyword evidence="8" id="KW-1185">Reference proteome</keyword>
<dbReference type="PANTHER" id="PTHR10963">
    <property type="entry name" value="GLYCOSYL HYDROLASE-RELATED"/>
    <property type="match status" value="1"/>
</dbReference>
<evidence type="ECO:0000256" key="5">
    <source>
        <dbReference type="SAM" id="SignalP"/>
    </source>
</evidence>
<dbReference type="PANTHER" id="PTHR10963:SF22">
    <property type="entry name" value="GLYCOSIDASE CRH2-RELATED"/>
    <property type="match status" value="1"/>
</dbReference>
<evidence type="ECO:0000313" key="7">
    <source>
        <dbReference type="EMBL" id="KXS21125.1"/>
    </source>
</evidence>
<keyword evidence="3" id="KW-0326">Glycosidase</keyword>
<dbReference type="STRING" id="1344416.A0A139AXE4"/>
<dbReference type="AlphaFoldDB" id="A0A139AXE4"/>
<evidence type="ECO:0000256" key="1">
    <source>
        <dbReference type="ARBA" id="ARBA00022729"/>
    </source>
</evidence>
<feature type="compositionally biased region" description="Low complexity" evidence="4">
    <location>
        <begin position="381"/>
        <end position="408"/>
    </location>
</feature>
<dbReference type="OMA" id="HEYCIER"/>
<evidence type="ECO:0000259" key="6">
    <source>
        <dbReference type="PROSITE" id="PS51762"/>
    </source>
</evidence>
<dbReference type="InterPro" id="IPR013320">
    <property type="entry name" value="ConA-like_dom_sf"/>
</dbReference>
<dbReference type="InterPro" id="IPR050546">
    <property type="entry name" value="Glycosyl_Hydrlase_16"/>
</dbReference>
<keyword evidence="1 5" id="KW-0732">Signal</keyword>
<dbReference type="OrthoDB" id="2122749at2759"/>
<organism evidence="7 8">
    <name type="scientific">Gonapodya prolifera (strain JEL478)</name>
    <name type="common">Monoblepharis prolifera</name>
    <dbReference type="NCBI Taxonomy" id="1344416"/>
    <lineage>
        <taxon>Eukaryota</taxon>
        <taxon>Fungi</taxon>
        <taxon>Fungi incertae sedis</taxon>
        <taxon>Chytridiomycota</taxon>
        <taxon>Chytridiomycota incertae sedis</taxon>
        <taxon>Monoblepharidomycetes</taxon>
        <taxon>Monoblepharidales</taxon>
        <taxon>Gonapodyaceae</taxon>
        <taxon>Gonapodya</taxon>
    </lineage>
</organism>
<dbReference type="InterPro" id="IPR000757">
    <property type="entry name" value="Beta-glucanase-like"/>
</dbReference>
<dbReference type="EMBL" id="KQ965733">
    <property type="protein sequence ID" value="KXS21125.1"/>
    <property type="molecule type" value="Genomic_DNA"/>
</dbReference>
<dbReference type="Gene3D" id="2.60.120.200">
    <property type="match status" value="1"/>
</dbReference>
<accession>A0A139AXE4</accession>
<feature type="domain" description="GH16" evidence="6">
    <location>
        <begin position="24"/>
        <end position="248"/>
    </location>
</feature>
<keyword evidence="2 7" id="KW-0378">Hydrolase</keyword>
<name>A0A139AXE4_GONPJ</name>